<evidence type="ECO:0000256" key="3">
    <source>
        <dbReference type="SAM" id="MobiDB-lite"/>
    </source>
</evidence>
<feature type="domain" description="Phorbol-ester/DAG-type" evidence="5">
    <location>
        <begin position="43"/>
        <end position="76"/>
    </location>
</feature>
<reference evidence="7" key="1">
    <citation type="submission" date="2025-08" db="UniProtKB">
        <authorList>
            <consortium name="RefSeq"/>
        </authorList>
    </citation>
    <scope>IDENTIFICATION</scope>
    <source>
        <tissue evidence="7">Gonads</tissue>
    </source>
</reference>
<feature type="region of interest" description="Disordered" evidence="3">
    <location>
        <begin position="142"/>
        <end position="168"/>
    </location>
</feature>
<dbReference type="InterPro" id="IPR051681">
    <property type="entry name" value="Ser/Thr_Kinases-Pseudokinases"/>
</dbReference>
<sequence length="626" mass="70814">MDENRTDSMVQNELEEDPIHEPDTVQRTNPSPWNNGRPSSRQCSLCRKRIYFRSYSCRYCKHRYHEKCAVVGHLMCRRRSDTGDDHWTKLLQANEINSNMDLSVLQSLNNLCKKHRNSPKDKTSALYRLYRRLRKFVLPKRQEEEEIKDEDSSSELEETSSRSYSSRASSSSCFSITTLSDGYASRSSVSTCSSMHFKPPTLLPPQPQQTESLSPPCHFTSDSTAAPADLSPRELTVHPGAAGACQDKGQSKSSQTYCHASLAGTISCPQKTSLGPQLKVDESNLVASWPPVGYRLCSYEENEEGDNDSVFLEEGEDIDCVSNSKAEPPDRNSLSDCMIAFSDLQFSERIKTGGCLEMHRGQWHGDVIIHKYDPSVEDVFWTKISMLRMIRHENIALFMGACAEPPNFAIVTSVRKGQSLYEKIHNSKDAPLPLHSKFSIAKQIAQGMGYLHARGIVLERLNSENIFLESKVKIFVLDHSFSENRLERSDCACLPRGRATYFAPEILRTMRIENQQVKLEQNTKESDTFAFGTVLYELFNGRFPHDKQPIHTIIWNVGSGNTLKLNHLKCPEVIKTLIRDSWAFLPSSRPGFVDINKILQTVVHLKKRHSSSEPDSIHKIGVMLGS</sequence>
<keyword evidence="1" id="KW-0479">Metal-binding</keyword>
<dbReference type="PROSITE" id="PS50081">
    <property type="entry name" value="ZF_DAG_PE_2"/>
    <property type="match status" value="1"/>
</dbReference>
<dbReference type="PANTHER" id="PTHR44329:SF253">
    <property type="entry name" value="KINASE SUPPRESSOR OF RAS 2"/>
    <property type="match status" value="1"/>
</dbReference>
<protein>
    <submittedName>
        <fullName evidence="7">Kinase suppressor of Ras 2</fullName>
    </submittedName>
</protein>
<proteinExistence type="predicted"/>
<dbReference type="Proteomes" id="UP000085678">
    <property type="component" value="Unplaced"/>
</dbReference>
<evidence type="ECO:0000313" key="6">
    <source>
        <dbReference type="Proteomes" id="UP000085678"/>
    </source>
</evidence>
<dbReference type="InterPro" id="IPR001245">
    <property type="entry name" value="Ser-Thr/Tyr_kinase_cat_dom"/>
</dbReference>
<feature type="domain" description="Protein kinase" evidence="4">
    <location>
        <begin position="344"/>
        <end position="603"/>
    </location>
</feature>
<evidence type="ECO:0000313" key="7">
    <source>
        <dbReference type="RefSeq" id="XP_013397833.1"/>
    </source>
</evidence>
<dbReference type="KEGG" id="lak:106164461"/>
<dbReference type="OrthoDB" id="774951at2759"/>
<feature type="region of interest" description="Disordered" evidence="3">
    <location>
        <begin position="1"/>
        <end position="37"/>
    </location>
</feature>
<dbReference type="RefSeq" id="XP_013397833.1">
    <property type="nucleotide sequence ID" value="XM_013542379.2"/>
</dbReference>
<dbReference type="STRING" id="7574.A0A1S3II80"/>
<dbReference type="InterPro" id="IPR046349">
    <property type="entry name" value="C1-like_sf"/>
</dbReference>
<evidence type="ECO:0000256" key="2">
    <source>
        <dbReference type="ARBA" id="ARBA00022833"/>
    </source>
</evidence>
<evidence type="ECO:0000259" key="4">
    <source>
        <dbReference type="PROSITE" id="PS50011"/>
    </source>
</evidence>
<keyword evidence="2" id="KW-0862">Zinc</keyword>
<dbReference type="GO" id="GO:0046872">
    <property type="term" value="F:metal ion binding"/>
    <property type="evidence" value="ECO:0007669"/>
    <property type="project" value="UniProtKB-KW"/>
</dbReference>
<dbReference type="InterPro" id="IPR000719">
    <property type="entry name" value="Prot_kinase_dom"/>
</dbReference>
<accession>A0A1S3II80</accession>
<feature type="compositionally biased region" description="Polar residues" evidence="3">
    <location>
        <begin position="25"/>
        <end position="37"/>
    </location>
</feature>
<dbReference type="InterPro" id="IPR011009">
    <property type="entry name" value="Kinase-like_dom_sf"/>
</dbReference>
<evidence type="ECO:0000259" key="5">
    <source>
        <dbReference type="PROSITE" id="PS50081"/>
    </source>
</evidence>
<organism evidence="6 7">
    <name type="scientific">Lingula anatina</name>
    <name type="common">Brachiopod</name>
    <name type="synonym">Lingula unguis</name>
    <dbReference type="NCBI Taxonomy" id="7574"/>
    <lineage>
        <taxon>Eukaryota</taxon>
        <taxon>Metazoa</taxon>
        <taxon>Spiralia</taxon>
        <taxon>Lophotrochozoa</taxon>
        <taxon>Brachiopoda</taxon>
        <taxon>Linguliformea</taxon>
        <taxon>Lingulata</taxon>
        <taxon>Lingulida</taxon>
        <taxon>Linguloidea</taxon>
        <taxon>Lingulidae</taxon>
        <taxon>Lingula</taxon>
    </lineage>
</organism>
<dbReference type="SUPFAM" id="SSF56112">
    <property type="entry name" value="Protein kinase-like (PK-like)"/>
    <property type="match status" value="1"/>
</dbReference>
<dbReference type="GeneID" id="106164461"/>
<keyword evidence="7" id="KW-0418">Kinase</keyword>
<dbReference type="Gene3D" id="3.30.200.20">
    <property type="entry name" value="Phosphorylase Kinase, domain 1"/>
    <property type="match status" value="1"/>
</dbReference>
<dbReference type="InterPro" id="IPR002219">
    <property type="entry name" value="PKC_DAG/PE"/>
</dbReference>
<dbReference type="Pfam" id="PF07714">
    <property type="entry name" value="PK_Tyr_Ser-Thr"/>
    <property type="match status" value="1"/>
</dbReference>
<feature type="region of interest" description="Disordered" evidence="3">
    <location>
        <begin position="198"/>
        <end position="227"/>
    </location>
</feature>
<gene>
    <name evidence="7" type="primary">LOC106164461</name>
</gene>
<dbReference type="Gene3D" id="1.10.510.10">
    <property type="entry name" value="Transferase(Phosphotransferase) domain 1"/>
    <property type="match status" value="1"/>
</dbReference>
<dbReference type="GO" id="GO:0004674">
    <property type="term" value="F:protein serine/threonine kinase activity"/>
    <property type="evidence" value="ECO:0007669"/>
    <property type="project" value="TreeGrafter"/>
</dbReference>
<dbReference type="SUPFAM" id="SSF57889">
    <property type="entry name" value="Cysteine-rich domain"/>
    <property type="match status" value="1"/>
</dbReference>
<dbReference type="GO" id="GO:0005524">
    <property type="term" value="F:ATP binding"/>
    <property type="evidence" value="ECO:0007669"/>
    <property type="project" value="InterPro"/>
</dbReference>
<keyword evidence="6" id="KW-1185">Reference proteome</keyword>
<name>A0A1S3II80_LINAN</name>
<evidence type="ECO:0000256" key="1">
    <source>
        <dbReference type="ARBA" id="ARBA00022723"/>
    </source>
</evidence>
<dbReference type="InParanoid" id="A0A1S3II80"/>
<dbReference type="PROSITE" id="PS50011">
    <property type="entry name" value="PROTEIN_KINASE_DOM"/>
    <property type="match status" value="1"/>
</dbReference>
<keyword evidence="7" id="KW-0808">Transferase</keyword>
<dbReference type="AlphaFoldDB" id="A0A1S3II80"/>
<feature type="compositionally biased region" description="Acidic residues" evidence="3">
    <location>
        <begin position="144"/>
        <end position="158"/>
    </location>
</feature>
<dbReference type="PANTHER" id="PTHR44329">
    <property type="entry name" value="SERINE/THREONINE-PROTEIN KINASE TNNI3K-RELATED"/>
    <property type="match status" value="1"/>
</dbReference>